<reference evidence="1" key="1">
    <citation type="journal article" date="2019" name="Sci. Rep.">
        <title>Draft genome of Tanacetum cinerariifolium, the natural source of mosquito coil.</title>
        <authorList>
            <person name="Yamashiro T."/>
            <person name="Shiraishi A."/>
            <person name="Satake H."/>
            <person name="Nakayama K."/>
        </authorList>
    </citation>
    <scope>NUCLEOTIDE SEQUENCE</scope>
</reference>
<name>A0A699H321_TANCI</name>
<protein>
    <submittedName>
        <fullName evidence="1">Uncharacterized protein</fullName>
    </submittedName>
</protein>
<dbReference type="InterPro" id="IPR006912">
    <property type="entry name" value="Harbinger_derived_prot"/>
</dbReference>
<gene>
    <name evidence="1" type="ORF">Tci_288102</name>
</gene>
<dbReference type="PANTHER" id="PTHR47150:SF4">
    <property type="entry name" value="HARBINGER TRANSPOSASE-DERIVED PROTEIN-RELATED"/>
    <property type="match status" value="1"/>
</dbReference>
<dbReference type="PANTHER" id="PTHR47150">
    <property type="entry name" value="OS12G0169200 PROTEIN"/>
    <property type="match status" value="1"/>
</dbReference>
<sequence length="394" mass="45742">MSQINFENVFFDDTDDEAEVNSRDAVGKTGISALVKCTSVIRQLAYGAVPDSLDEYLQISEITSRDCLIAFCNGVMELYDEEFLRRPMQTDVEKLYAFHEEKHGFPGMIGSIDCTKWQWAQFPKAYHAQFRSNNDVNVLRQTPILNDLKVGKAPERVWPPGKHDLRRPSIFNDGGWLGVDVVMGSFSDDQYKCLFWQLGSLETEGMGKVYFSLQCVFCELLFHLKKNLFMYVDHNPRVLVGKKGSLKPASYCTQLYGPIIRGRRFLIIKVERALMLLNEGKWGLKANIGVEERVLLMKSNRTKVQPQRKRVESPRRRGRRRVTNYEILSPSTVWQKCWIEYRSIGGLSSGYIHISDRDWSCQHFKSEHHNHRRCQKSRLSGSMRRMNFDKWGEF</sequence>
<evidence type="ECO:0000313" key="1">
    <source>
        <dbReference type="EMBL" id="GEX16127.1"/>
    </source>
</evidence>
<dbReference type="AlphaFoldDB" id="A0A699H321"/>
<organism evidence="1">
    <name type="scientific">Tanacetum cinerariifolium</name>
    <name type="common">Dalmatian daisy</name>
    <name type="synonym">Chrysanthemum cinerariifolium</name>
    <dbReference type="NCBI Taxonomy" id="118510"/>
    <lineage>
        <taxon>Eukaryota</taxon>
        <taxon>Viridiplantae</taxon>
        <taxon>Streptophyta</taxon>
        <taxon>Embryophyta</taxon>
        <taxon>Tracheophyta</taxon>
        <taxon>Spermatophyta</taxon>
        <taxon>Magnoliopsida</taxon>
        <taxon>eudicotyledons</taxon>
        <taxon>Gunneridae</taxon>
        <taxon>Pentapetalae</taxon>
        <taxon>asterids</taxon>
        <taxon>campanulids</taxon>
        <taxon>Asterales</taxon>
        <taxon>Asteraceae</taxon>
        <taxon>Asteroideae</taxon>
        <taxon>Anthemideae</taxon>
        <taxon>Anthemidinae</taxon>
        <taxon>Tanacetum</taxon>
    </lineage>
</organism>
<dbReference type="Pfam" id="PF04827">
    <property type="entry name" value="Plant_tran"/>
    <property type="match status" value="1"/>
</dbReference>
<comment type="caution">
    <text evidence="1">The sequence shown here is derived from an EMBL/GenBank/DDBJ whole genome shotgun (WGS) entry which is preliminary data.</text>
</comment>
<proteinExistence type="predicted"/>
<dbReference type="EMBL" id="BKCJ010092761">
    <property type="protein sequence ID" value="GEX16127.1"/>
    <property type="molecule type" value="Genomic_DNA"/>
</dbReference>
<accession>A0A699H321</accession>